<dbReference type="EMBL" id="BARS01041303">
    <property type="protein sequence ID" value="GAG30771.1"/>
    <property type="molecule type" value="Genomic_DNA"/>
</dbReference>
<dbReference type="InterPro" id="IPR038071">
    <property type="entry name" value="UROD/MetE-like_sf"/>
</dbReference>
<dbReference type="AlphaFoldDB" id="X0Y1I4"/>
<comment type="caution">
    <text evidence="1">The sequence shown here is derived from an EMBL/GenBank/DDBJ whole genome shotgun (WGS) entry which is preliminary data.</text>
</comment>
<gene>
    <name evidence="1" type="ORF">S01H1_62835</name>
</gene>
<organism evidence="1">
    <name type="scientific">marine sediment metagenome</name>
    <dbReference type="NCBI Taxonomy" id="412755"/>
    <lineage>
        <taxon>unclassified sequences</taxon>
        <taxon>metagenomes</taxon>
        <taxon>ecological metagenomes</taxon>
    </lineage>
</organism>
<proteinExistence type="predicted"/>
<sequence length="127" mass="14024">RAWYDLVGRNGGHATHWGLMHKGTVMIRNDSLMNLSPQAYVEFVRPLDQRLFDAFGGGAIHFCGRGDHYIEPMSEMTGLGAINMSQPECNDMEVIYRNTVDKSIKVIGLDATAARSAARPLRGQVAC</sequence>
<evidence type="ECO:0008006" key="2">
    <source>
        <dbReference type="Google" id="ProtNLM"/>
    </source>
</evidence>
<evidence type="ECO:0000313" key="1">
    <source>
        <dbReference type="EMBL" id="GAG30771.1"/>
    </source>
</evidence>
<reference evidence="1" key="1">
    <citation type="journal article" date="2014" name="Front. Microbiol.">
        <title>High frequency of phylogenetically diverse reductive dehalogenase-homologous genes in deep subseafloor sedimentary metagenomes.</title>
        <authorList>
            <person name="Kawai M."/>
            <person name="Futagami T."/>
            <person name="Toyoda A."/>
            <person name="Takaki Y."/>
            <person name="Nishi S."/>
            <person name="Hori S."/>
            <person name="Arai W."/>
            <person name="Tsubouchi T."/>
            <person name="Morono Y."/>
            <person name="Uchiyama I."/>
            <person name="Ito T."/>
            <person name="Fujiyama A."/>
            <person name="Inagaki F."/>
            <person name="Takami H."/>
        </authorList>
    </citation>
    <scope>NUCLEOTIDE SEQUENCE</scope>
    <source>
        <strain evidence="1">Expedition CK06-06</strain>
    </source>
</reference>
<feature type="non-terminal residue" evidence="1">
    <location>
        <position position="1"/>
    </location>
</feature>
<name>X0Y1I4_9ZZZZ</name>
<dbReference type="Gene3D" id="3.20.20.210">
    <property type="match status" value="1"/>
</dbReference>
<protein>
    <recommendedName>
        <fullName evidence="2">Uroporphyrinogen decarboxylase (URO-D) domain-containing protein</fullName>
    </recommendedName>
</protein>
<accession>X0Y1I4</accession>